<keyword evidence="6" id="KW-0234">DNA repair</keyword>
<dbReference type="PANTHER" id="PTHR22993">
    <property type="entry name" value="FORMAMIDOPYRIMIDINE-DNA GLYCOSYLASE"/>
    <property type="match status" value="1"/>
</dbReference>
<reference evidence="11 12" key="1">
    <citation type="submission" date="2018-10" db="EMBL/GenBank/DDBJ databases">
        <authorList>
            <consortium name="IHU Genomes"/>
        </authorList>
    </citation>
    <scope>NUCLEOTIDE SEQUENCE [LARGE SCALE GENOMIC DNA]</scope>
    <source>
        <strain evidence="11 12">A1</strain>
    </source>
</reference>
<accession>A0A5K0U9R0</accession>
<sequence>MPEGPEITITTQYLKTKLKKKKIDSVEVIGGRYLHQTLKGLHLTENTPLTIEDIDSKGKFMWMILKDSVGNSVYMLNTFGMSGRWSFTDSPNARVKMTIKSNTTQNKTYTLYYIDQRNFGTIEFTSDQKDLQKKIDRLAPDALKTDMSDDDLVRMIKEFIKTSKKDKNLVKVLMDQDAIVSGIGNYLVAEILYDAKLNPHRSLTALSDKEIKGLAHSIRKIMKYSYYDNTTGYMEHFKTFMKTHSQRIDDGKFPNYHSDIKPKIGFTFRVYQQKQDPDGNEVVQDEIVKDRTIHWVKEVQK</sequence>
<comment type="caution">
    <text evidence="11">The sequence shown here is derived from an EMBL/GenBank/DDBJ whole genome shotgun (WGS) entry which is preliminary data.</text>
</comment>
<dbReference type="InterPro" id="IPR015886">
    <property type="entry name" value="H2TH_FPG"/>
</dbReference>
<comment type="similarity">
    <text evidence="2">Belongs to the FPG family.</text>
</comment>
<keyword evidence="9" id="KW-0326">Glycosidase</keyword>
<proteinExistence type="inferred from homology"/>
<dbReference type="InterPro" id="IPR010979">
    <property type="entry name" value="Ribosomal_uS13-like_H2TH"/>
</dbReference>
<dbReference type="InterPro" id="IPR035937">
    <property type="entry name" value="FPG_N"/>
</dbReference>
<gene>
    <name evidence="11" type="ORF">YASMINEVIRUS_309</name>
</gene>
<dbReference type="GO" id="GO:0003684">
    <property type="term" value="F:damaged DNA binding"/>
    <property type="evidence" value="ECO:0007669"/>
    <property type="project" value="InterPro"/>
</dbReference>
<evidence type="ECO:0000256" key="3">
    <source>
        <dbReference type="ARBA" id="ARBA00022763"/>
    </source>
</evidence>
<dbReference type="SMART" id="SM01232">
    <property type="entry name" value="H2TH"/>
    <property type="match status" value="1"/>
</dbReference>
<dbReference type="Pfam" id="PF06831">
    <property type="entry name" value="H2TH"/>
    <property type="match status" value="1"/>
</dbReference>
<dbReference type="Gene3D" id="3.20.190.10">
    <property type="entry name" value="MutM-like, N-terminal"/>
    <property type="match status" value="1"/>
</dbReference>
<dbReference type="Proteomes" id="UP000594342">
    <property type="component" value="Unassembled WGS sequence"/>
</dbReference>
<dbReference type="GO" id="GO:0016829">
    <property type="term" value="F:lyase activity"/>
    <property type="evidence" value="ECO:0007669"/>
    <property type="project" value="UniProtKB-KW"/>
</dbReference>
<dbReference type="Gene3D" id="1.10.8.50">
    <property type="match status" value="1"/>
</dbReference>
<dbReference type="InterPro" id="IPR049392">
    <property type="entry name" value="FPG_C"/>
</dbReference>
<keyword evidence="5" id="KW-0238">DNA-binding</keyword>
<keyword evidence="3" id="KW-0227">DNA damage</keyword>
<dbReference type="SMART" id="SM00898">
    <property type="entry name" value="Fapy_DNA_glyco"/>
    <property type="match status" value="1"/>
</dbReference>
<comment type="catalytic activity">
    <reaction evidence="1">
        <text>Hydrolysis of DNA containing ring-opened 7-methylguanine residues, releasing 2,6-diamino-4-hydroxy-5-(N-methyl)formamidopyrimidine.</text>
        <dbReference type="EC" id="3.2.2.23"/>
    </reaction>
</comment>
<dbReference type="PROSITE" id="PS51068">
    <property type="entry name" value="FPG_CAT"/>
    <property type="match status" value="1"/>
</dbReference>
<name>A0A5K0U9R0_9VIRU</name>
<dbReference type="GO" id="GO:0008270">
    <property type="term" value="F:zinc ion binding"/>
    <property type="evidence" value="ECO:0007669"/>
    <property type="project" value="InterPro"/>
</dbReference>
<keyword evidence="4" id="KW-0378">Hydrolase</keyword>
<dbReference type="GO" id="GO:0006284">
    <property type="term" value="P:base-excision repair"/>
    <property type="evidence" value="ECO:0007669"/>
    <property type="project" value="InterPro"/>
</dbReference>
<evidence type="ECO:0000256" key="4">
    <source>
        <dbReference type="ARBA" id="ARBA00022801"/>
    </source>
</evidence>
<evidence type="ECO:0000256" key="2">
    <source>
        <dbReference type="ARBA" id="ARBA00009409"/>
    </source>
</evidence>
<evidence type="ECO:0000256" key="1">
    <source>
        <dbReference type="ARBA" id="ARBA00001668"/>
    </source>
</evidence>
<evidence type="ECO:0000313" key="12">
    <source>
        <dbReference type="Proteomes" id="UP000594342"/>
    </source>
</evidence>
<feature type="domain" description="Formamidopyrimidine-DNA glycosylase catalytic" evidence="10">
    <location>
        <begin position="2"/>
        <end position="120"/>
    </location>
</feature>
<evidence type="ECO:0000259" key="10">
    <source>
        <dbReference type="PROSITE" id="PS51068"/>
    </source>
</evidence>
<dbReference type="SUPFAM" id="SSF46946">
    <property type="entry name" value="S13-like H2TH domain"/>
    <property type="match status" value="1"/>
</dbReference>
<dbReference type="Pfam" id="PF21025">
    <property type="entry name" value="Fapy_DNA_glyco_C"/>
    <property type="match status" value="1"/>
</dbReference>
<organism evidence="11 12">
    <name type="scientific">Yasminevirus sp. GU-2018</name>
    <dbReference type="NCBI Taxonomy" id="2420051"/>
    <lineage>
        <taxon>Viruses</taxon>
        <taxon>Varidnaviria</taxon>
        <taxon>Bamfordvirae</taxon>
        <taxon>Nucleocytoviricota</taxon>
        <taxon>Megaviricetes</taxon>
        <taxon>Imitervirales</taxon>
        <taxon>Mimiviridae</taxon>
        <taxon>Klosneuvirinae</taxon>
        <taxon>Yasminevirus</taxon>
        <taxon>Yasminevirus saudimassiliense</taxon>
    </lineage>
</organism>
<evidence type="ECO:0000256" key="5">
    <source>
        <dbReference type="ARBA" id="ARBA00023125"/>
    </source>
</evidence>
<dbReference type="GO" id="GO:0008534">
    <property type="term" value="F:oxidized purine nucleobase lesion DNA N-glycosylase activity"/>
    <property type="evidence" value="ECO:0007669"/>
    <property type="project" value="UniProtKB-EC"/>
</dbReference>
<dbReference type="PANTHER" id="PTHR22993:SF9">
    <property type="entry name" value="FORMAMIDOPYRIMIDINE-DNA GLYCOSYLASE"/>
    <property type="match status" value="1"/>
</dbReference>
<evidence type="ECO:0000256" key="7">
    <source>
        <dbReference type="ARBA" id="ARBA00023239"/>
    </source>
</evidence>
<dbReference type="SUPFAM" id="SSF81624">
    <property type="entry name" value="N-terminal domain of MutM-like DNA repair proteins"/>
    <property type="match status" value="1"/>
</dbReference>
<keyword evidence="12" id="KW-1185">Reference proteome</keyword>
<evidence type="ECO:0000256" key="6">
    <source>
        <dbReference type="ARBA" id="ARBA00023204"/>
    </source>
</evidence>
<dbReference type="EMBL" id="UPSH01000001">
    <property type="protein sequence ID" value="VBB17846.1"/>
    <property type="molecule type" value="Genomic_DNA"/>
</dbReference>
<evidence type="ECO:0000256" key="9">
    <source>
        <dbReference type="ARBA" id="ARBA00023295"/>
    </source>
</evidence>
<dbReference type="GO" id="GO:0003906">
    <property type="term" value="F:DNA-(apurinic or apyrimidinic site) endonuclease activity"/>
    <property type="evidence" value="ECO:0007669"/>
    <property type="project" value="InterPro"/>
</dbReference>
<dbReference type="InterPro" id="IPR012319">
    <property type="entry name" value="FPG_cat"/>
</dbReference>
<evidence type="ECO:0000256" key="8">
    <source>
        <dbReference type="ARBA" id="ARBA00023268"/>
    </source>
</evidence>
<keyword evidence="7" id="KW-0456">Lyase</keyword>
<keyword evidence="8" id="KW-0511">Multifunctional enzyme</keyword>
<dbReference type="Pfam" id="PF01149">
    <property type="entry name" value="Fapy_DNA_glyco"/>
    <property type="match status" value="1"/>
</dbReference>
<evidence type="ECO:0000313" key="11">
    <source>
        <dbReference type="EMBL" id="VBB17846.1"/>
    </source>
</evidence>
<protein>
    <submittedName>
        <fullName evidence="11">Formamidopyrimidine-DNA glycosylase</fullName>
    </submittedName>
</protein>